<keyword evidence="1 4" id="KW-0547">Nucleotide-binding</keyword>
<evidence type="ECO:0000256" key="4">
    <source>
        <dbReference type="HAMAP-Rule" id="MF_00636"/>
    </source>
</evidence>
<dbReference type="Pfam" id="PF22740">
    <property type="entry name" value="PapZ_C"/>
    <property type="match status" value="1"/>
</dbReference>
<proteinExistence type="inferred from homology"/>
<dbReference type="GO" id="GO:0016301">
    <property type="term" value="F:kinase activity"/>
    <property type="evidence" value="ECO:0007669"/>
    <property type="project" value="UniProtKB-KW"/>
</dbReference>
<dbReference type="HOGENOM" id="CLU_059558_1_1_6"/>
<dbReference type="SUPFAM" id="SSF52540">
    <property type="entry name" value="P-loop containing nucleoside triphosphate hydrolases"/>
    <property type="match status" value="1"/>
</dbReference>
<dbReference type="NCBIfam" id="NF003828">
    <property type="entry name" value="PRK05416.1"/>
    <property type="match status" value="1"/>
</dbReference>
<dbReference type="STRING" id="40754.THII_2910"/>
<keyword evidence="8" id="KW-1185">Reference proteome</keyword>
<accession>A0A090AMI7</accession>
<dbReference type="PANTHER" id="PTHR30448:SF0">
    <property type="entry name" value="RNASE ADAPTER PROTEIN RAPZ"/>
    <property type="match status" value="1"/>
</dbReference>
<dbReference type="InterPro" id="IPR053930">
    <property type="entry name" value="RapZ-like_N"/>
</dbReference>
<dbReference type="OrthoDB" id="9784461at2"/>
<dbReference type="PANTHER" id="PTHR30448">
    <property type="entry name" value="RNASE ADAPTER PROTEIN RAPZ"/>
    <property type="match status" value="1"/>
</dbReference>
<evidence type="ECO:0000313" key="8">
    <source>
        <dbReference type="Proteomes" id="UP000031623"/>
    </source>
</evidence>
<dbReference type="AlphaFoldDB" id="A0A090AMI7"/>
<dbReference type="KEGG" id="tig:THII_2910"/>
<dbReference type="InterPro" id="IPR005337">
    <property type="entry name" value="RapZ-like"/>
</dbReference>
<protein>
    <submittedName>
        <fullName evidence="7">Putative P-loop-containing kinase</fullName>
    </submittedName>
</protein>
<keyword evidence="7" id="KW-0808">Transferase</keyword>
<organism evidence="7 8">
    <name type="scientific">Thioploca ingrica</name>
    <dbReference type="NCBI Taxonomy" id="40754"/>
    <lineage>
        <taxon>Bacteria</taxon>
        <taxon>Pseudomonadati</taxon>
        <taxon>Pseudomonadota</taxon>
        <taxon>Gammaproteobacteria</taxon>
        <taxon>Thiotrichales</taxon>
        <taxon>Thiotrichaceae</taxon>
        <taxon>Thioploca</taxon>
    </lineage>
</organism>
<evidence type="ECO:0000256" key="2">
    <source>
        <dbReference type="ARBA" id="ARBA00022840"/>
    </source>
</evidence>
<dbReference type="HAMAP" id="MF_00636">
    <property type="entry name" value="RapZ_like"/>
    <property type="match status" value="1"/>
</dbReference>
<keyword evidence="2 4" id="KW-0067">ATP-binding</keyword>
<dbReference type="EMBL" id="AP014633">
    <property type="protein sequence ID" value="BAP57207.1"/>
    <property type="molecule type" value="Genomic_DNA"/>
</dbReference>
<dbReference type="InterPro" id="IPR053931">
    <property type="entry name" value="RapZ_C"/>
</dbReference>
<feature type="binding site" evidence="4">
    <location>
        <begin position="8"/>
        <end position="15"/>
    </location>
    <ligand>
        <name>ATP</name>
        <dbReference type="ChEBI" id="CHEBI:30616"/>
    </ligand>
</feature>
<reference evidence="7 8" key="1">
    <citation type="journal article" date="2014" name="ISME J.">
        <title>Ecophysiology of Thioploca ingrica as revealed by the complete genome sequence supplemented with proteomic evidence.</title>
        <authorList>
            <person name="Kojima H."/>
            <person name="Ogura Y."/>
            <person name="Yamamoto N."/>
            <person name="Togashi T."/>
            <person name="Mori H."/>
            <person name="Watanabe T."/>
            <person name="Nemoto F."/>
            <person name="Kurokawa K."/>
            <person name="Hayashi T."/>
            <person name="Fukui M."/>
        </authorList>
    </citation>
    <scope>NUCLEOTIDE SEQUENCE [LARGE SCALE GENOMIC DNA]</scope>
</reference>
<evidence type="ECO:0000259" key="5">
    <source>
        <dbReference type="Pfam" id="PF03668"/>
    </source>
</evidence>
<sequence length="291" mass="32961">MKLVIVSGLSGAGKTIALHSLEDIGFYCVDNLPVALLPAFAKQAAQFSTDLESIAVGVDARTAIFHDMPALLQTVTETAIPYEILFLEADDTVLIKRFSETRRKHPLTSLNVSLAEAIKRERQLLDPLVSQADVRINTSFTHVHQLRDLIQLRVGLRVKKPGLTLLFQSFGFKYGIPNDADFIFDVRCLPNPHWEVELRKLTGCDQAVIHFLQKEPKVQQMLEHIIYFLETWIPQFAAEDRSYLTIALGCTGGQHRSVYLAEQLAQHFKPQREEVLVRHRELGVRGEELPR</sequence>
<keyword evidence="3 4" id="KW-0342">GTP-binding</keyword>
<dbReference type="PIRSF" id="PIRSF005052">
    <property type="entry name" value="P-loopkin"/>
    <property type="match status" value="1"/>
</dbReference>
<gene>
    <name evidence="7" type="ORF">THII_2910</name>
</gene>
<feature type="domain" description="RapZ-like N-terminal" evidence="5">
    <location>
        <begin position="1"/>
        <end position="152"/>
    </location>
</feature>
<feature type="domain" description="RapZ C-terminal" evidence="6">
    <location>
        <begin position="164"/>
        <end position="282"/>
    </location>
</feature>
<dbReference type="Proteomes" id="UP000031623">
    <property type="component" value="Chromosome"/>
</dbReference>
<evidence type="ECO:0000256" key="1">
    <source>
        <dbReference type="ARBA" id="ARBA00022741"/>
    </source>
</evidence>
<keyword evidence="7" id="KW-0418">Kinase</keyword>
<feature type="binding site" evidence="4">
    <location>
        <begin position="59"/>
        <end position="62"/>
    </location>
    <ligand>
        <name>GTP</name>
        <dbReference type="ChEBI" id="CHEBI:37565"/>
    </ligand>
</feature>
<evidence type="ECO:0000256" key="3">
    <source>
        <dbReference type="ARBA" id="ARBA00023134"/>
    </source>
</evidence>
<dbReference type="GO" id="GO:0005524">
    <property type="term" value="F:ATP binding"/>
    <property type="evidence" value="ECO:0007669"/>
    <property type="project" value="UniProtKB-UniRule"/>
</dbReference>
<evidence type="ECO:0000259" key="6">
    <source>
        <dbReference type="Pfam" id="PF22740"/>
    </source>
</evidence>
<evidence type="ECO:0000313" key="7">
    <source>
        <dbReference type="EMBL" id="BAP57207.1"/>
    </source>
</evidence>
<name>A0A090AMI7_9GAMM</name>
<dbReference type="Pfam" id="PF03668">
    <property type="entry name" value="RapZ-like_N"/>
    <property type="match status" value="1"/>
</dbReference>
<dbReference type="InterPro" id="IPR027417">
    <property type="entry name" value="P-loop_NTPase"/>
</dbReference>
<dbReference type="GO" id="GO:0005525">
    <property type="term" value="F:GTP binding"/>
    <property type="evidence" value="ECO:0007669"/>
    <property type="project" value="UniProtKB-UniRule"/>
</dbReference>